<dbReference type="SUPFAM" id="SSF51445">
    <property type="entry name" value="(Trans)glycosidases"/>
    <property type="match status" value="1"/>
</dbReference>
<dbReference type="InterPro" id="IPR006047">
    <property type="entry name" value="GH13_cat_dom"/>
</dbReference>
<name>A0ABY7RNC0_9DEIN</name>
<keyword evidence="6 9" id="KW-0413">Isomerase</keyword>
<comment type="similarity">
    <text evidence="2">Belongs to the glycosyl hydrolase 13 family. TreS subfamily.</text>
</comment>
<proteinExistence type="inferred from homology"/>
<dbReference type="PANTHER" id="PTHR10357">
    <property type="entry name" value="ALPHA-AMYLASE FAMILY MEMBER"/>
    <property type="match status" value="1"/>
</dbReference>
<dbReference type="Pfam" id="PF16657">
    <property type="entry name" value="Malt_amylase_C"/>
    <property type="match status" value="1"/>
</dbReference>
<protein>
    <recommendedName>
        <fullName evidence="3">maltose alpha-D-glucosyltransferase</fullName>
        <ecNumber evidence="3">5.4.99.16</ecNumber>
    </recommendedName>
    <alternativeName>
        <fullName evidence="7">Maltose alpha-D-glucosyltransferase</fullName>
    </alternativeName>
</protein>
<dbReference type="InterPro" id="IPR032091">
    <property type="entry name" value="Malt_amylase-like_C"/>
</dbReference>
<dbReference type="SUPFAM" id="SSF51011">
    <property type="entry name" value="Glycosyl hydrolase domain"/>
    <property type="match status" value="1"/>
</dbReference>
<dbReference type="NCBIfam" id="TIGR02456">
    <property type="entry name" value="treS_nterm"/>
    <property type="match status" value="1"/>
</dbReference>
<dbReference type="EC" id="5.4.99.16" evidence="3"/>
<evidence type="ECO:0000256" key="3">
    <source>
        <dbReference type="ARBA" id="ARBA00012619"/>
    </source>
</evidence>
<dbReference type="GO" id="GO:0047471">
    <property type="term" value="F:maltose alpha-D-glucosyltransferase activity"/>
    <property type="evidence" value="ECO:0007669"/>
    <property type="project" value="UniProtKB-EC"/>
</dbReference>
<evidence type="ECO:0000256" key="7">
    <source>
        <dbReference type="ARBA" id="ARBA00031378"/>
    </source>
</evidence>
<evidence type="ECO:0000256" key="2">
    <source>
        <dbReference type="ARBA" id="ARBA00005496"/>
    </source>
</evidence>
<sequence length="972" mass="111058">MDPLWYKDAVIYQLHVRSFFDANDDGYGDFEGLRQKLPYLEALGVNTLWLMPFFQSPLRDDGYDISDYYQILPVHGSLEDFRRFLDEAHARGMRVIIELVLNHTSIDHPWFQEARKPGSPMRDFYVWSDTPERYKGVRVIFQDFEPSNWTFDPVAGAYYWHRFYHHQPDLNWDNPEVEKAMHQVMFFWADMGVDGFRLDAIPYLYEREGTNCENLPETIEAVKRLRKALEERYGPGKVLLAEANMWPEETLPYFGEGDGVHMAYNFPLMPRLFLALRREDRGPIEAMLQETEGIPESAQWALFLRNHDELTLEKVTEEEREFLWEVYAPDPRYRINLGIRRRLMPLLGGDRRRFELLHALLFTLKGSPILYYGDEIGMGDNPFLGDRNGVRTPMQWSADRNAGFSRAPYHRLFLPPVSEGPYSYHFVNVEAQQENPHSLLNFVRRFLGIRNRYARVLGRGSLRLLPVENRRILAYEREYQGEKILVVANLSRYSQAFDLPLEEYEGLVPVELFSQNPFPPVEGRYRLALGPHGFMLFALRPKQEIERLYLPDWAAPEEEMAGIPQDLPTVPLSGGVEGLFIDTLVDERARASFLSALGRVLSERSWLASRPKQVGLKDALRLQKEPPLYLTLLRLEGEGGSLEAFLPIALRQDREGPGLFARVRGGGGGYLFELSQDPGFYALLLRRLAQGFEGRSLKAHYRGRHPGHVPEALELLRPGLAAGEGVWLQVGLIQDGGLDRTERLFPHLSLPWVRRPVGGLYWERGRERRVLALTGTFPSGQPQEAFAYTLRLAREGLARLQDHPVGEGALGLMADALRELEALVRLLGVRLALLHRALQEVEGEGDGVPLLNRGLGAFVEVEGEVFLLALGKEGRGLPLRDLARLAYDLERALYLAAEEMEGAGPWVDLAADFLEEALFQAYQEATQGALEALEGFPQLMLALAQEQALREEKPSRQEVLKRWRRRTGEGGG</sequence>
<dbReference type="InterPro" id="IPR013780">
    <property type="entry name" value="Glyco_hydro_b"/>
</dbReference>
<dbReference type="SMART" id="SM00642">
    <property type="entry name" value="Aamy"/>
    <property type="match status" value="1"/>
</dbReference>
<dbReference type="Gene3D" id="2.60.40.1180">
    <property type="entry name" value="Golgi alpha-mannosidase II"/>
    <property type="match status" value="1"/>
</dbReference>
<evidence type="ECO:0000259" key="8">
    <source>
        <dbReference type="SMART" id="SM00642"/>
    </source>
</evidence>
<dbReference type="EMBL" id="CP046617">
    <property type="protein sequence ID" value="WCM39202.1"/>
    <property type="molecule type" value="Genomic_DNA"/>
</dbReference>
<feature type="domain" description="Glycosyl hydrolase family 13 catalytic" evidence="8">
    <location>
        <begin position="13"/>
        <end position="406"/>
    </location>
</feature>
<keyword evidence="4" id="KW-0479">Metal-binding</keyword>
<evidence type="ECO:0000256" key="6">
    <source>
        <dbReference type="ARBA" id="ARBA00023235"/>
    </source>
</evidence>
<dbReference type="Proteomes" id="UP001317488">
    <property type="component" value="Chromosome"/>
</dbReference>
<evidence type="ECO:0000256" key="5">
    <source>
        <dbReference type="ARBA" id="ARBA00022837"/>
    </source>
</evidence>
<evidence type="ECO:0000256" key="4">
    <source>
        <dbReference type="ARBA" id="ARBA00022723"/>
    </source>
</evidence>
<evidence type="ECO:0000256" key="1">
    <source>
        <dbReference type="ARBA" id="ARBA00001595"/>
    </source>
</evidence>
<evidence type="ECO:0000313" key="9">
    <source>
        <dbReference type="EMBL" id="WCM39202.1"/>
    </source>
</evidence>
<dbReference type="PANTHER" id="PTHR10357:SF219">
    <property type="entry name" value="MALTOSE ALPHA-D-GLUCOSYLTRANSFERASE"/>
    <property type="match status" value="1"/>
</dbReference>
<evidence type="ECO:0000313" key="10">
    <source>
        <dbReference type="Proteomes" id="UP001317488"/>
    </source>
</evidence>
<dbReference type="InterPro" id="IPR045857">
    <property type="entry name" value="O16G_dom_2"/>
</dbReference>
<comment type="catalytic activity">
    <reaction evidence="1">
        <text>D-maltose = alpha,alpha-trehalose</text>
        <dbReference type="Rhea" id="RHEA:15145"/>
        <dbReference type="ChEBI" id="CHEBI:16551"/>
        <dbReference type="ChEBI" id="CHEBI:17306"/>
        <dbReference type="EC" id="5.4.99.16"/>
    </reaction>
</comment>
<gene>
    <name evidence="9" type="primary">treS</name>
    <name evidence="9" type="ORF">GO600_03315</name>
</gene>
<accession>A0ABY7RNC0</accession>
<dbReference type="Gene3D" id="3.20.20.80">
    <property type="entry name" value="Glycosidases"/>
    <property type="match status" value="1"/>
</dbReference>
<keyword evidence="5" id="KW-0106">Calcium</keyword>
<dbReference type="Gene3D" id="3.90.400.10">
    <property type="entry name" value="Oligo-1,6-glucosidase, Domain 2"/>
    <property type="match status" value="1"/>
</dbReference>
<dbReference type="InterPro" id="IPR017853">
    <property type="entry name" value="GH"/>
</dbReference>
<dbReference type="CDD" id="cd11334">
    <property type="entry name" value="AmyAc_TreS"/>
    <property type="match status" value="1"/>
</dbReference>
<reference evidence="9 10" key="1">
    <citation type="submission" date="2019-12" db="EMBL/GenBank/DDBJ databases">
        <authorList>
            <person name="An T."/>
        </authorList>
    </citation>
    <scope>NUCLEOTIDE SEQUENCE [LARGE SCALE GENOMIC DNA]</scope>
    <source>
        <strain evidence="9 10">JCM 19900</strain>
    </source>
</reference>
<dbReference type="InterPro" id="IPR012810">
    <property type="entry name" value="TreS/a-amylase_N"/>
</dbReference>
<dbReference type="RefSeq" id="WP_028494267.1">
    <property type="nucleotide sequence ID" value="NZ_CP046617.1"/>
</dbReference>
<keyword evidence="10" id="KW-1185">Reference proteome</keyword>
<dbReference type="Pfam" id="PF00128">
    <property type="entry name" value="Alpha-amylase"/>
    <property type="match status" value="2"/>
</dbReference>
<organism evidence="9 10">
    <name type="scientific">Thermus antranikianii</name>
    <dbReference type="NCBI Taxonomy" id="88190"/>
    <lineage>
        <taxon>Bacteria</taxon>
        <taxon>Thermotogati</taxon>
        <taxon>Deinococcota</taxon>
        <taxon>Deinococci</taxon>
        <taxon>Thermales</taxon>
        <taxon>Thermaceae</taxon>
        <taxon>Thermus</taxon>
    </lineage>
</organism>